<dbReference type="Pfam" id="PF02902">
    <property type="entry name" value="Peptidase_C48"/>
    <property type="match status" value="1"/>
</dbReference>
<dbReference type="InterPro" id="IPR003653">
    <property type="entry name" value="Peptidase_C48_C"/>
</dbReference>
<evidence type="ECO:0000313" key="7">
    <source>
        <dbReference type="Proteomes" id="UP001237642"/>
    </source>
</evidence>
<dbReference type="PANTHER" id="PTHR46468">
    <property type="entry name" value="SENTRIN-SPECIFIC PROTEASE 8"/>
    <property type="match status" value="1"/>
</dbReference>
<keyword evidence="3" id="KW-0378">Hydrolase</keyword>
<sequence length="230" mass="26225">MDKTSEDEIILSYNDVVLRRSDLHILGGPHFLNDRIIEFYLSYLHSQYPSPDILLVPPSISFWITNCPDVESVKDFVKPLNLPEKKLVFFPVNDNIDVTKAEGGNHWSLLAFERDANLYVHHDSFGGYNTCHAKRLYDAVVPHMESSSTASCGPFFECSSTPQQENGYDCGLYVLAIARAIWFWYCSSLPKDEGLWFSYVEQQVTPSVVSGMRKEILGLISSFRNEKRRG</sequence>
<keyword evidence="2 6" id="KW-0645">Protease</keyword>
<gene>
    <name evidence="6" type="ORF">POM88_013212</name>
</gene>
<dbReference type="Gene3D" id="3.40.395.10">
    <property type="entry name" value="Adenoviral Proteinase, Chain A"/>
    <property type="match status" value="1"/>
</dbReference>
<name>A0AAD8N326_9APIA</name>
<evidence type="ECO:0000256" key="2">
    <source>
        <dbReference type="ARBA" id="ARBA00022670"/>
    </source>
</evidence>
<reference evidence="6" key="2">
    <citation type="submission" date="2023-05" db="EMBL/GenBank/DDBJ databases">
        <authorList>
            <person name="Schelkunov M.I."/>
        </authorList>
    </citation>
    <scope>NUCLEOTIDE SEQUENCE</scope>
    <source>
        <strain evidence="6">Hsosn_3</strain>
        <tissue evidence="6">Leaf</tissue>
    </source>
</reference>
<dbReference type="EMBL" id="JAUIZM010000003">
    <property type="protein sequence ID" value="KAK1394156.1"/>
    <property type="molecule type" value="Genomic_DNA"/>
</dbReference>
<organism evidence="6 7">
    <name type="scientific">Heracleum sosnowskyi</name>
    <dbReference type="NCBI Taxonomy" id="360622"/>
    <lineage>
        <taxon>Eukaryota</taxon>
        <taxon>Viridiplantae</taxon>
        <taxon>Streptophyta</taxon>
        <taxon>Embryophyta</taxon>
        <taxon>Tracheophyta</taxon>
        <taxon>Spermatophyta</taxon>
        <taxon>Magnoliopsida</taxon>
        <taxon>eudicotyledons</taxon>
        <taxon>Gunneridae</taxon>
        <taxon>Pentapetalae</taxon>
        <taxon>asterids</taxon>
        <taxon>campanulids</taxon>
        <taxon>Apiales</taxon>
        <taxon>Apiaceae</taxon>
        <taxon>Apioideae</taxon>
        <taxon>apioid superclade</taxon>
        <taxon>Tordylieae</taxon>
        <taxon>Tordyliinae</taxon>
        <taxon>Heracleum</taxon>
    </lineage>
</organism>
<dbReference type="PANTHER" id="PTHR46468:SF1">
    <property type="entry name" value="SENTRIN-SPECIFIC PROTEASE 8"/>
    <property type="match status" value="1"/>
</dbReference>
<evidence type="ECO:0000256" key="1">
    <source>
        <dbReference type="ARBA" id="ARBA00005234"/>
    </source>
</evidence>
<dbReference type="GO" id="GO:0000338">
    <property type="term" value="P:protein deneddylation"/>
    <property type="evidence" value="ECO:0007669"/>
    <property type="project" value="TreeGrafter"/>
</dbReference>
<evidence type="ECO:0000256" key="3">
    <source>
        <dbReference type="ARBA" id="ARBA00022801"/>
    </source>
</evidence>
<dbReference type="GO" id="GO:0019784">
    <property type="term" value="F:deNEDDylase activity"/>
    <property type="evidence" value="ECO:0007669"/>
    <property type="project" value="InterPro"/>
</dbReference>
<keyword evidence="7" id="KW-1185">Reference proteome</keyword>
<feature type="domain" description="Ubiquitin-like protease family profile" evidence="5">
    <location>
        <begin position="16"/>
        <end position="181"/>
    </location>
</feature>
<comment type="caution">
    <text evidence="6">The sequence shown here is derived from an EMBL/GenBank/DDBJ whole genome shotgun (WGS) entry which is preliminary data.</text>
</comment>
<dbReference type="PROSITE" id="PS50600">
    <property type="entry name" value="ULP_PROTEASE"/>
    <property type="match status" value="1"/>
</dbReference>
<protein>
    <submittedName>
        <fullName evidence="6">NEDD8-specific protease 1</fullName>
    </submittedName>
</protein>
<evidence type="ECO:0000259" key="5">
    <source>
        <dbReference type="PROSITE" id="PS50600"/>
    </source>
</evidence>
<evidence type="ECO:0000313" key="6">
    <source>
        <dbReference type="EMBL" id="KAK1394156.1"/>
    </source>
</evidence>
<comment type="similarity">
    <text evidence="1">Belongs to the peptidase C48 family.</text>
</comment>
<proteinExistence type="inferred from homology"/>
<dbReference type="AlphaFoldDB" id="A0AAD8N326"/>
<reference evidence="6" key="1">
    <citation type="submission" date="2023-02" db="EMBL/GenBank/DDBJ databases">
        <title>Genome of toxic invasive species Heracleum sosnowskyi carries increased number of genes despite the absence of recent whole-genome duplications.</title>
        <authorList>
            <person name="Schelkunov M."/>
            <person name="Shtratnikova V."/>
            <person name="Makarenko M."/>
            <person name="Klepikova A."/>
            <person name="Omelchenko D."/>
            <person name="Novikova G."/>
            <person name="Obukhova E."/>
            <person name="Bogdanov V."/>
            <person name="Penin A."/>
            <person name="Logacheva M."/>
        </authorList>
    </citation>
    <scope>NUCLEOTIDE SEQUENCE</scope>
    <source>
        <strain evidence="6">Hsosn_3</strain>
        <tissue evidence="6">Leaf</tissue>
    </source>
</reference>
<keyword evidence="4" id="KW-0788">Thiol protease</keyword>
<dbReference type="SUPFAM" id="SSF54001">
    <property type="entry name" value="Cysteine proteinases"/>
    <property type="match status" value="1"/>
</dbReference>
<dbReference type="InterPro" id="IPR038765">
    <property type="entry name" value="Papain-like_cys_pep_sf"/>
</dbReference>
<dbReference type="GO" id="GO:0006508">
    <property type="term" value="P:proteolysis"/>
    <property type="evidence" value="ECO:0007669"/>
    <property type="project" value="UniProtKB-KW"/>
</dbReference>
<dbReference type="Proteomes" id="UP001237642">
    <property type="component" value="Unassembled WGS sequence"/>
</dbReference>
<accession>A0AAD8N326</accession>
<dbReference type="InterPro" id="IPR044613">
    <property type="entry name" value="Nep1/2-like"/>
</dbReference>
<evidence type="ECO:0000256" key="4">
    <source>
        <dbReference type="ARBA" id="ARBA00022807"/>
    </source>
</evidence>
<dbReference type="GO" id="GO:0008234">
    <property type="term" value="F:cysteine-type peptidase activity"/>
    <property type="evidence" value="ECO:0007669"/>
    <property type="project" value="UniProtKB-KW"/>
</dbReference>